<keyword evidence="9 12" id="KW-0472">Membrane</keyword>
<organism evidence="14">
    <name type="scientific">Leipothrix sp. 1 XFX-2017</name>
    <dbReference type="NCBI Taxonomy" id="1955440"/>
    <lineage>
        <taxon>Eukaryota</taxon>
        <taxon>Metazoa</taxon>
        <taxon>Ecdysozoa</taxon>
        <taxon>Arthropoda</taxon>
        <taxon>Chelicerata</taxon>
        <taxon>Arachnida</taxon>
        <taxon>Acari</taxon>
        <taxon>Acariformes</taxon>
        <taxon>Trombidiformes</taxon>
        <taxon>Prostigmata</taxon>
        <taxon>Eupodina</taxon>
        <taxon>Eriophyoidea</taxon>
        <taxon>Eriophyidae</taxon>
        <taxon>Phyllocoptinae</taxon>
        <taxon>Phyllocoptini</taxon>
        <taxon>Leipothrix</taxon>
    </lineage>
</organism>
<name>A0A1S5XVZ4_9ACAR</name>
<proteinExistence type="inferred from homology"/>
<accession>A0A1S5XVZ4</accession>
<dbReference type="GO" id="GO:0008137">
    <property type="term" value="F:NADH dehydrogenase (ubiquinone) activity"/>
    <property type="evidence" value="ECO:0007669"/>
    <property type="project" value="UniProtKB-EC"/>
</dbReference>
<evidence type="ECO:0000256" key="11">
    <source>
        <dbReference type="RuleBase" id="RU000473"/>
    </source>
</evidence>
<evidence type="ECO:0000256" key="7">
    <source>
        <dbReference type="ARBA" id="ARBA00022989"/>
    </source>
</evidence>
<feature type="transmembrane region" description="Helical" evidence="12">
    <location>
        <begin position="96"/>
        <end position="115"/>
    </location>
</feature>
<keyword evidence="13" id="KW-0732">Signal</keyword>
<dbReference type="InterPro" id="IPR018086">
    <property type="entry name" value="NADH_UbQ_OxRdtase_su1_CS"/>
</dbReference>
<dbReference type="Pfam" id="PF00146">
    <property type="entry name" value="NADHdh"/>
    <property type="match status" value="1"/>
</dbReference>
<reference evidence="14" key="2">
    <citation type="journal article" date="2017" name="Mol. Phylogenet. Evol.">
        <title>The phylogenetic position of eriophyoid mites (superfamily Eriophyoidea) in Acariformes inferred from the sequences of mitochondrial genomes and nuclear small subunit (18S) rRNA gene.</title>
        <authorList>
            <person name="Xue X.F."/>
            <person name="Dong Y."/>
            <person name="Deng W."/>
            <person name="Hong X.Y."/>
            <person name="Shao R."/>
        </authorList>
    </citation>
    <scope>NUCLEOTIDE SEQUENCE</scope>
</reference>
<keyword evidence="10" id="KW-0520">NAD</keyword>
<evidence type="ECO:0000256" key="8">
    <source>
        <dbReference type="ARBA" id="ARBA00023075"/>
    </source>
</evidence>
<keyword evidence="6 10" id="KW-0812">Transmembrane</keyword>
<feature type="signal peptide" evidence="13">
    <location>
        <begin position="1"/>
        <end position="23"/>
    </location>
</feature>
<evidence type="ECO:0000256" key="2">
    <source>
        <dbReference type="ARBA" id="ARBA00004225"/>
    </source>
</evidence>
<protein>
    <recommendedName>
        <fullName evidence="4 11">NADH-ubiquinone oxidoreductase chain 1</fullName>
        <ecNumber evidence="11">7.1.1.2</ecNumber>
    </recommendedName>
</protein>
<comment type="function">
    <text evidence="1">Core subunit of the mitochondrial membrane respiratory chain NADH dehydrogenase (Complex I) that is believed to belong to the minimal assembly required for catalysis. Complex I functions in the transfer of electrons from NADH to the respiratory chain. The immediate electron acceptor for the enzyme is believed to be ubiquinone.</text>
</comment>
<evidence type="ECO:0000256" key="5">
    <source>
        <dbReference type="ARBA" id="ARBA00022448"/>
    </source>
</evidence>
<feature type="transmembrane region" description="Helical" evidence="12">
    <location>
        <begin position="166"/>
        <end position="184"/>
    </location>
</feature>
<dbReference type="GO" id="GO:0009060">
    <property type="term" value="P:aerobic respiration"/>
    <property type="evidence" value="ECO:0007669"/>
    <property type="project" value="TreeGrafter"/>
</dbReference>
<dbReference type="InterPro" id="IPR001694">
    <property type="entry name" value="NADH_UbQ_OxRdtase_su1/FPO"/>
</dbReference>
<sequence length="289" mass="33439">MMVSLPVLISVAFLTLLERKILGLVGLRLGPSKVSFGGFFQPVADAVKLANKSSNVLLNYSFFFYYLSGSSLIWMSLSLWAIFFSTPSPFQVKLSVLFFTVILSLNTLILAFSGWSTLSKYTLIGSIRTICQLVSYEACLYLCIFFFLSFFSIYSFGEMTEVGMHYMIVGFPSLIYFWVPTVLAELNRSPFDFSEGESELVSGFNTDFSGFLFTLIFLSEYSMILFFCFLSCFLFFWNNLFLLFLCFFFIIWIRSVLPRYRFDKLMSVCWKFFIPFLTLLFLLQYVSML</sequence>
<dbReference type="PROSITE" id="PS00668">
    <property type="entry name" value="COMPLEX1_ND1_2"/>
    <property type="match status" value="1"/>
</dbReference>
<comment type="subcellular location">
    <subcellularLocation>
        <location evidence="10">Mitochondrion inner membrane</location>
        <topology evidence="10">Multi-pass membrane protein</topology>
    </subcellularLocation>
    <subcellularLocation>
        <location evidence="2">Mitochondrion membrane</location>
        <topology evidence="2">Multi-pass membrane protein</topology>
    </subcellularLocation>
</comment>
<evidence type="ECO:0000256" key="13">
    <source>
        <dbReference type="SAM" id="SignalP"/>
    </source>
</evidence>
<keyword evidence="7 12" id="KW-1133">Transmembrane helix</keyword>
<evidence type="ECO:0000256" key="9">
    <source>
        <dbReference type="ARBA" id="ARBA00023136"/>
    </source>
</evidence>
<dbReference type="GO" id="GO:0003954">
    <property type="term" value="F:NADH dehydrogenase activity"/>
    <property type="evidence" value="ECO:0007669"/>
    <property type="project" value="TreeGrafter"/>
</dbReference>
<evidence type="ECO:0000256" key="12">
    <source>
        <dbReference type="SAM" id="Phobius"/>
    </source>
</evidence>
<feature type="transmembrane region" description="Helical" evidence="12">
    <location>
        <begin position="224"/>
        <end position="253"/>
    </location>
</feature>
<comment type="catalytic activity">
    <reaction evidence="11">
        <text>a ubiquinone + NADH + 5 H(+)(in) = a ubiquinol + NAD(+) + 4 H(+)(out)</text>
        <dbReference type="Rhea" id="RHEA:29091"/>
        <dbReference type="Rhea" id="RHEA-COMP:9565"/>
        <dbReference type="Rhea" id="RHEA-COMP:9566"/>
        <dbReference type="ChEBI" id="CHEBI:15378"/>
        <dbReference type="ChEBI" id="CHEBI:16389"/>
        <dbReference type="ChEBI" id="CHEBI:17976"/>
        <dbReference type="ChEBI" id="CHEBI:57540"/>
        <dbReference type="ChEBI" id="CHEBI:57945"/>
        <dbReference type="EC" id="7.1.1.2"/>
    </reaction>
</comment>
<comment type="similarity">
    <text evidence="3 10">Belongs to the complex I subunit 1 family.</text>
</comment>
<keyword evidence="5" id="KW-0813">Transport</keyword>
<dbReference type="PANTHER" id="PTHR11432">
    <property type="entry name" value="NADH DEHYDROGENASE SUBUNIT 1"/>
    <property type="match status" value="1"/>
</dbReference>
<evidence type="ECO:0000256" key="3">
    <source>
        <dbReference type="ARBA" id="ARBA00010535"/>
    </source>
</evidence>
<evidence type="ECO:0000256" key="6">
    <source>
        <dbReference type="ARBA" id="ARBA00022692"/>
    </source>
</evidence>
<dbReference type="GO" id="GO:0005743">
    <property type="term" value="C:mitochondrial inner membrane"/>
    <property type="evidence" value="ECO:0007669"/>
    <property type="project" value="UniProtKB-SubCell"/>
</dbReference>
<evidence type="ECO:0000313" key="14">
    <source>
        <dbReference type="EMBL" id="AQQ72870.1"/>
    </source>
</evidence>
<keyword evidence="8 11" id="KW-0830">Ubiquinone</keyword>
<evidence type="ECO:0000256" key="10">
    <source>
        <dbReference type="RuleBase" id="RU000471"/>
    </source>
</evidence>
<gene>
    <name evidence="14" type="primary">nad1</name>
</gene>
<dbReference type="EC" id="7.1.1.2" evidence="11"/>
<feature type="chain" id="PRO_5013204333" description="NADH-ubiquinone oxidoreductase chain 1" evidence="13">
    <location>
        <begin position="24"/>
        <end position="289"/>
    </location>
</feature>
<dbReference type="EMBL" id="KX027362">
    <property type="protein sequence ID" value="AQQ72870.1"/>
    <property type="molecule type" value="Genomic_DNA"/>
</dbReference>
<feature type="transmembrane region" description="Helical" evidence="12">
    <location>
        <begin position="135"/>
        <end position="154"/>
    </location>
</feature>
<reference evidence="14" key="1">
    <citation type="submission" date="2016-04" db="EMBL/GenBank/DDBJ databases">
        <authorList>
            <person name="Evans L.H."/>
            <person name="Alamgir A."/>
            <person name="Owens N."/>
            <person name="Weber N.D."/>
            <person name="Virtaneva K."/>
            <person name="Barbian K."/>
            <person name="Babar A."/>
            <person name="Rosenke K."/>
        </authorList>
    </citation>
    <scope>NUCLEOTIDE SEQUENCE</scope>
</reference>
<dbReference type="AlphaFoldDB" id="A0A1S5XVZ4"/>
<geneLocation type="mitochondrion" evidence="14"/>
<feature type="transmembrane region" description="Helical" evidence="12">
    <location>
        <begin position="63"/>
        <end position="84"/>
    </location>
</feature>
<feature type="transmembrane region" description="Helical" evidence="12">
    <location>
        <begin position="265"/>
        <end position="286"/>
    </location>
</feature>
<dbReference type="PANTHER" id="PTHR11432:SF3">
    <property type="entry name" value="NADH-UBIQUINONE OXIDOREDUCTASE CHAIN 1"/>
    <property type="match status" value="1"/>
</dbReference>
<evidence type="ECO:0000256" key="1">
    <source>
        <dbReference type="ARBA" id="ARBA00003257"/>
    </source>
</evidence>
<evidence type="ECO:0000256" key="4">
    <source>
        <dbReference type="ARBA" id="ARBA00021009"/>
    </source>
</evidence>
<keyword evidence="11 14" id="KW-0496">Mitochondrion</keyword>